<feature type="domain" description="CUB" evidence="4">
    <location>
        <begin position="251"/>
        <end position="369"/>
    </location>
</feature>
<feature type="domain" description="CUB" evidence="4">
    <location>
        <begin position="505"/>
        <end position="624"/>
    </location>
</feature>
<dbReference type="Pfam" id="PF00431">
    <property type="entry name" value="CUB"/>
    <property type="match status" value="10"/>
</dbReference>
<keyword evidence="6" id="KW-1185">Reference proteome</keyword>
<comment type="caution">
    <text evidence="3">Lacks conserved residue(s) required for the propagation of feature annotation.</text>
</comment>
<feature type="non-terminal residue" evidence="5">
    <location>
        <position position="1273"/>
    </location>
</feature>
<feature type="domain" description="CUB" evidence="4">
    <location>
        <begin position="126"/>
        <end position="245"/>
    </location>
</feature>
<evidence type="ECO:0000256" key="2">
    <source>
        <dbReference type="ARBA" id="ARBA00023157"/>
    </source>
</evidence>
<dbReference type="PANTHER" id="PTHR24251">
    <property type="entry name" value="OVOCHYMASE-RELATED"/>
    <property type="match status" value="1"/>
</dbReference>
<evidence type="ECO:0000313" key="5">
    <source>
        <dbReference type="EMBL" id="CAH3166520.1"/>
    </source>
</evidence>
<keyword evidence="2" id="KW-1015">Disulfide bond</keyword>
<dbReference type="InterPro" id="IPR000859">
    <property type="entry name" value="CUB_dom"/>
</dbReference>
<reference evidence="5 6" key="1">
    <citation type="submission" date="2022-05" db="EMBL/GenBank/DDBJ databases">
        <authorList>
            <consortium name="Genoscope - CEA"/>
            <person name="William W."/>
        </authorList>
    </citation>
    <scope>NUCLEOTIDE SEQUENCE [LARGE SCALE GENOMIC DNA]</scope>
</reference>
<dbReference type="Gene3D" id="2.60.120.290">
    <property type="entry name" value="Spermadhesin, CUB domain"/>
    <property type="match status" value="10"/>
</dbReference>
<dbReference type="PANTHER" id="PTHR24251:SF37">
    <property type="entry name" value="CUB DOMAIN-CONTAINING PROTEIN"/>
    <property type="match status" value="1"/>
</dbReference>
<feature type="domain" description="CUB" evidence="4">
    <location>
        <begin position="758"/>
        <end position="877"/>
    </location>
</feature>
<feature type="domain" description="CUB" evidence="4">
    <location>
        <begin position="380"/>
        <end position="499"/>
    </location>
</feature>
<dbReference type="Proteomes" id="UP001159405">
    <property type="component" value="Unassembled WGS sequence"/>
</dbReference>
<sequence>MVTLKETSGVLTSPYYPRRYPSNEKCSWKITANEGERIVLVIEDLYIRSCGSSCTCDYLEIQNGSSSDGISGRRRCRYYEDRGIVYHSAKDILRLTFVSDSGTDRYYRGFKATYIKVKYIATTTACTSGEYLNGFSGFFSSPNFPNNYPQYSMCTWNITVPSGYIIKLSFLYFRLEPYQYSPCYYSAPGARVTVTNVTSDDGYQPFMLCGQQLPDPVYSVGNSMQVIFTSLSSQYSGFNATCTAITYSSVCPNMATLNEASGILTSPYYPRLYPSNEKCSWKITAKEGEHIVLVIEDLYIRDCGSSCTCDYLEIQNGSSSDGISGRRRCRYYKDRGIVYHSAKDVVRLTFVSDGRVTGYRGFRAIYMKVKYNATNTGTACTSGKYLNGFSGFFSTPNFPSNFPQYSTCIWNITVPSGYIIKRSFVYFRLEPHQYIPCYRYAPGARVTVTNVASDDGYQPFMLCGQSLPLPVYSVGNSVQVIFTSLSSQYPGFNATYTAITYSSVCPNMATLNETSGVLTSAYYPRRYPSNEKCSWKIIASKEERIVLVIKDIDIRSCGSSCTCDYLEIQNGSSSDGISRRRRCRYYNDRGTVYYSATDVLRVTFVSDIGTYGRYRGFKATYIKVKYKSTTTACTSREYLNGFSGFFSTPNFPSNFPQYSRCTWIITVPSGYIIKLSFFYFRLEPNQYSPCYYDAPGARVTVTNVASDDSYQPFMLCGQSLPPAVYSVGNSVQVIFTSLSSQYPGFNATYTAITYSSVCPNMATLNEASGVLTSPYYPRRYPSKEKCSWKITASKGERIVLVIEDLYIRSCGSSCTCDYLEIQNGSSSDGISGRRRCRYYEDRGIVYHSAKDILRLTFVSDSGTDRYYRGFKATYIKVKYTAPTTACTSGEYLNGFSGFFSSPNFPNNYPQYSMCTWNITVPSGYIIKLSFLYFRLEPHQYSRCYYNAPGSRVTVTNVTSDDGYQPFMLCGQQLPDPVYSVGNSMQVIFTSLSSQYSGFNATYTAITYSSVCPNMATLNETSGVLTSPYYPRRYPPNEKCSWKITASEGERIVLVIEDLNIRSCGSSCTCDYLEIQNGSSSDGISGRRRCRYYEDRGIVYHSAKDVLRLTFVSDSGTYWYYRGFKATYIKVKYVAPTTACTSGEYLNGFSGFFSSPNFPNNYPQYSMCTWNITVPSGYIIKLSFLYFRLEPHQYSRCYYNAPGSRVTVTNVTSDDGYQPFMLCGQQLPDPVYSVGNSMQVIFTSLSSQYSGFNATYTAITYSSGTWYTLSKQKQ</sequence>
<evidence type="ECO:0000313" key="6">
    <source>
        <dbReference type="Proteomes" id="UP001159405"/>
    </source>
</evidence>
<dbReference type="PROSITE" id="PS01180">
    <property type="entry name" value="CUB"/>
    <property type="match status" value="10"/>
</dbReference>
<organism evidence="5 6">
    <name type="scientific">Porites lobata</name>
    <dbReference type="NCBI Taxonomy" id="104759"/>
    <lineage>
        <taxon>Eukaryota</taxon>
        <taxon>Metazoa</taxon>
        <taxon>Cnidaria</taxon>
        <taxon>Anthozoa</taxon>
        <taxon>Hexacorallia</taxon>
        <taxon>Scleractinia</taxon>
        <taxon>Fungiina</taxon>
        <taxon>Poritidae</taxon>
        <taxon>Porites</taxon>
    </lineage>
</organism>
<dbReference type="SUPFAM" id="SSF49854">
    <property type="entry name" value="Spermadhesin, CUB domain"/>
    <property type="match status" value="10"/>
</dbReference>
<keyword evidence="1" id="KW-0677">Repeat</keyword>
<feature type="domain" description="CUB" evidence="4">
    <location>
        <begin position="1011"/>
        <end position="1130"/>
    </location>
</feature>
<evidence type="ECO:0000259" key="4">
    <source>
        <dbReference type="PROSITE" id="PS01180"/>
    </source>
</evidence>
<name>A0ABN8QKX0_9CNID</name>
<gene>
    <name evidence="5" type="ORF">PLOB_00007691</name>
</gene>
<dbReference type="CDD" id="cd00041">
    <property type="entry name" value="CUB"/>
    <property type="match status" value="10"/>
</dbReference>
<feature type="domain" description="CUB" evidence="4">
    <location>
        <begin position="1139"/>
        <end position="1258"/>
    </location>
</feature>
<proteinExistence type="predicted"/>
<evidence type="ECO:0000256" key="3">
    <source>
        <dbReference type="PROSITE-ProRule" id="PRU00059"/>
    </source>
</evidence>
<accession>A0ABN8QKX0</accession>
<dbReference type="EMBL" id="CALNXK010000137">
    <property type="protein sequence ID" value="CAH3166520.1"/>
    <property type="molecule type" value="Genomic_DNA"/>
</dbReference>
<feature type="domain" description="CUB" evidence="4">
    <location>
        <begin position="1"/>
        <end position="117"/>
    </location>
</feature>
<protein>
    <recommendedName>
        <fullName evidence="4">CUB domain-containing protein</fullName>
    </recommendedName>
</protein>
<feature type="domain" description="CUB" evidence="4">
    <location>
        <begin position="633"/>
        <end position="752"/>
    </location>
</feature>
<comment type="caution">
    <text evidence="5">The sequence shown here is derived from an EMBL/GenBank/DDBJ whole genome shotgun (WGS) entry which is preliminary data.</text>
</comment>
<feature type="domain" description="CUB" evidence="4">
    <location>
        <begin position="886"/>
        <end position="1005"/>
    </location>
</feature>
<evidence type="ECO:0000256" key="1">
    <source>
        <dbReference type="ARBA" id="ARBA00022737"/>
    </source>
</evidence>
<dbReference type="InterPro" id="IPR035914">
    <property type="entry name" value="Sperma_CUB_dom_sf"/>
</dbReference>
<dbReference type="SMART" id="SM00042">
    <property type="entry name" value="CUB"/>
    <property type="match status" value="10"/>
</dbReference>